<proteinExistence type="predicted"/>
<evidence type="ECO:0000313" key="2">
    <source>
        <dbReference type="EMBL" id="CAB9520983.1"/>
    </source>
</evidence>
<keyword evidence="1" id="KW-0812">Transmembrane</keyword>
<sequence>MVVNTLLDPRLLLEAVMQLTPGKNPLLWVIINAFVVMYSLYLLLLVANYAADDTRKALRLADQSYLVYDFSTTIIWVVETFLGVATIVGEGRKECWKFSIPASMLHVLVSLFFLWDSYATLDKWKWRQEDIIVDMFWVIMNLMAYLVVLAETTYHFVQLRRRRHQYSQLDNHEHNGHDDTNNDIIYHDALLARVLPYYERAQRRAENRPVKPLRTEDFTKLLTTMGDELVVLVPAL</sequence>
<evidence type="ECO:0000313" key="3">
    <source>
        <dbReference type="Proteomes" id="UP001153069"/>
    </source>
</evidence>
<evidence type="ECO:0000256" key="1">
    <source>
        <dbReference type="SAM" id="Phobius"/>
    </source>
</evidence>
<dbReference type="AlphaFoldDB" id="A0A9N8EHR0"/>
<dbReference type="Proteomes" id="UP001153069">
    <property type="component" value="Unassembled WGS sequence"/>
</dbReference>
<feature type="transmembrane region" description="Helical" evidence="1">
    <location>
        <begin position="26"/>
        <end position="50"/>
    </location>
</feature>
<organism evidence="2 3">
    <name type="scientific">Seminavis robusta</name>
    <dbReference type="NCBI Taxonomy" id="568900"/>
    <lineage>
        <taxon>Eukaryota</taxon>
        <taxon>Sar</taxon>
        <taxon>Stramenopiles</taxon>
        <taxon>Ochrophyta</taxon>
        <taxon>Bacillariophyta</taxon>
        <taxon>Bacillariophyceae</taxon>
        <taxon>Bacillariophycidae</taxon>
        <taxon>Naviculales</taxon>
        <taxon>Naviculaceae</taxon>
        <taxon>Seminavis</taxon>
    </lineage>
</organism>
<feature type="transmembrane region" description="Helical" evidence="1">
    <location>
        <begin position="135"/>
        <end position="157"/>
    </location>
</feature>
<keyword evidence="3" id="KW-1185">Reference proteome</keyword>
<comment type="caution">
    <text evidence="2">The sequence shown here is derived from an EMBL/GenBank/DDBJ whole genome shotgun (WGS) entry which is preliminary data.</text>
</comment>
<reference evidence="2" key="1">
    <citation type="submission" date="2020-06" db="EMBL/GenBank/DDBJ databases">
        <authorList>
            <consortium name="Plant Systems Biology data submission"/>
        </authorList>
    </citation>
    <scope>NUCLEOTIDE SEQUENCE</scope>
    <source>
        <strain evidence="2">D6</strain>
    </source>
</reference>
<keyword evidence="1" id="KW-1133">Transmembrane helix</keyword>
<protein>
    <submittedName>
        <fullName evidence="2">Uncharacterized protein</fullName>
    </submittedName>
</protein>
<feature type="transmembrane region" description="Helical" evidence="1">
    <location>
        <begin position="95"/>
        <end position="115"/>
    </location>
</feature>
<accession>A0A9N8EHR0</accession>
<keyword evidence="1" id="KW-0472">Membrane</keyword>
<feature type="transmembrane region" description="Helical" evidence="1">
    <location>
        <begin position="70"/>
        <end position="88"/>
    </location>
</feature>
<name>A0A9N8EHR0_9STRA</name>
<gene>
    <name evidence="2" type="ORF">SEMRO_1152_G246870.1</name>
</gene>
<dbReference type="EMBL" id="CAICTM010001150">
    <property type="protein sequence ID" value="CAB9520983.1"/>
    <property type="molecule type" value="Genomic_DNA"/>
</dbReference>